<organism evidence="1 2">
    <name type="scientific">Caulochytrium protostelioides</name>
    <dbReference type="NCBI Taxonomy" id="1555241"/>
    <lineage>
        <taxon>Eukaryota</taxon>
        <taxon>Fungi</taxon>
        <taxon>Fungi incertae sedis</taxon>
        <taxon>Chytridiomycota</taxon>
        <taxon>Chytridiomycota incertae sedis</taxon>
        <taxon>Chytridiomycetes</taxon>
        <taxon>Caulochytriales</taxon>
        <taxon>Caulochytriaceae</taxon>
        <taxon>Caulochytrium</taxon>
    </lineage>
</organism>
<dbReference type="Gene3D" id="3.40.50.720">
    <property type="entry name" value="NAD(P)-binding Rossmann-like Domain"/>
    <property type="match status" value="1"/>
</dbReference>
<gene>
    <name evidence="1" type="ORF">CAUPRSCDRAFT_12980</name>
</gene>
<dbReference type="Proteomes" id="UP000268535">
    <property type="component" value="Unassembled WGS sequence"/>
</dbReference>
<proteinExistence type="predicted"/>
<protein>
    <submittedName>
        <fullName evidence="1">Uncharacterized protein</fullName>
    </submittedName>
</protein>
<evidence type="ECO:0000313" key="2">
    <source>
        <dbReference type="Proteomes" id="UP000268535"/>
    </source>
</evidence>
<reference evidence="2" key="1">
    <citation type="journal article" date="2018" name="Nat. Microbiol.">
        <title>Leveraging single-cell genomics to expand the fungal tree of life.</title>
        <authorList>
            <person name="Ahrendt S.R."/>
            <person name="Quandt C.A."/>
            <person name="Ciobanu D."/>
            <person name="Clum A."/>
            <person name="Salamov A."/>
            <person name="Andreopoulos B."/>
            <person name="Cheng J.F."/>
            <person name="Woyke T."/>
            <person name="Pelin A."/>
            <person name="Henrissat B."/>
            <person name="Reynolds N.K."/>
            <person name="Benny G.L."/>
            <person name="Smith M.E."/>
            <person name="James T.Y."/>
            <person name="Grigoriev I.V."/>
        </authorList>
    </citation>
    <scope>NUCLEOTIDE SEQUENCE [LARGE SCALE GENOMIC DNA]</scope>
    <source>
        <strain evidence="2">ATCC 52028</strain>
    </source>
</reference>
<name>A0A4P9WSY6_9FUNG</name>
<sequence length="167" mass="17640">MFATELTRRVDAAAAAHAATSSSPSGPANADASADSVTITPEKAAEFFANSCHPGIVDTSLFATAQYAFAGRLLRPLLSTPSDGAKTSVFLAADETTMLATDEPDPAKREQKRRAHRGQYWEPYGKLASLPGSARDPEQLRALWDATEALLAEKGFGGSWPGLTTEA</sequence>
<dbReference type="EMBL" id="ML012157">
    <property type="protein sequence ID" value="RKO95313.1"/>
    <property type="molecule type" value="Genomic_DNA"/>
</dbReference>
<accession>A0A4P9WSY6</accession>
<dbReference type="AlphaFoldDB" id="A0A4P9WSY6"/>
<evidence type="ECO:0000313" key="1">
    <source>
        <dbReference type="EMBL" id="RKO95313.1"/>
    </source>
</evidence>